<dbReference type="PROSITE" id="PS00990">
    <property type="entry name" value="CLAT_ADAPTOR_M_1"/>
    <property type="match status" value="1"/>
</dbReference>
<dbReference type="InterPro" id="IPR011012">
    <property type="entry name" value="Longin-like_dom_sf"/>
</dbReference>
<organism evidence="7 8">
    <name type="scientific">Suillus luteus UH-Slu-Lm8-n1</name>
    <dbReference type="NCBI Taxonomy" id="930992"/>
    <lineage>
        <taxon>Eukaryota</taxon>
        <taxon>Fungi</taxon>
        <taxon>Dikarya</taxon>
        <taxon>Basidiomycota</taxon>
        <taxon>Agaricomycotina</taxon>
        <taxon>Agaricomycetes</taxon>
        <taxon>Agaricomycetidae</taxon>
        <taxon>Boletales</taxon>
        <taxon>Suillineae</taxon>
        <taxon>Suillaceae</taxon>
        <taxon>Suillus</taxon>
    </lineage>
</organism>
<dbReference type="Proteomes" id="UP000054485">
    <property type="component" value="Unassembled WGS sequence"/>
</dbReference>
<dbReference type="GO" id="GO:0012505">
    <property type="term" value="C:endomembrane system"/>
    <property type="evidence" value="ECO:0007669"/>
    <property type="project" value="UniProtKB-SubCell"/>
</dbReference>
<dbReference type="OrthoDB" id="870at2759"/>
<dbReference type="PIRSF" id="PIRSF005992">
    <property type="entry name" value="Clathrin_mu"/>
    <property type="match status" value="1"/>
</dbReference>
<dbReference type="SUPFAM" id="SSF49447">
    <property type="entry name" value="Second domain of Mu2 adaptin subunit (ap50) of ap2 adaptor"/>
    <property type="match status" value="1"/>
</dbReference>
<name>A0A0D0BIJ8_9AGAM</name>
<keyword evidence="2 5" id="KW-0813">Transport</keyword>
<dbReference type="InterPro" id="IPR028565">
    <property type="entry name" value="MHD"/>
</dbReference>
<protein>
    <recommendedName>
        <fullName evidence="6">MHD domain-containing protein</fullName>
    </recommendedName>
</protein>
<dbReference type="InterPro" id="IPR018240">
    <property type="entry name" value="Clathrin_mu_CS"/>
</dbReference>
<dbReference type="GO" id="GO:0016192">
    <property type="term" value="P:vesicle-mediated transport"/>
    <property type="evidence" value="ECO:0007669"/>
    <property type="project" value="InterPro"/>
</dbReference>
<comment type="subcellular location">
    <subcellularLocation>
        <location evidence="1">Endomembrane system</location>
    </subcellularLocation>
</comment>
<proteinExistence type="inferred from homology"/>
<dbReference type="Pfam" id="PF00928">
    <property type="entry name" value="Adap_comp_sub"/>
    <property type="match status" value="1"/>
</dbReference>
<evidence type="ECO:0000256" key="5">
    <source>
        <dbReference type="PIRNR" id="PIRNR005992"/>
    </source>
</evidence>
<evidence type="ECO:0000256" key="3">
    <source>
        <dbReference type="ARBA" id="ARBA00022927"/>
    </source>
</evidence>
<dbReference type="Gene3D" id="3.30.450.60">
    <property type="match status" value="1"/>
</dbReference>
<dbReference type="SUPFAM" id="SSF64356">
    <property type="entry name" value="SNARE-like"/>
    <property type="match status" value="1"/>
</dbReference>
<dbReference type="CDD" id="cd09252">
    <property type="entry name" value="AP-3_Mu3_Cterm"/>
    <property type="match status" value="1"/>
</dbReference>
<keyword evidence="8" id="KW-1185">Reference proteome</keyword>
<dbReference type="HOGENOM" id="CLU_026996_6_1_1"/>
<reference evidence="7 8" key="1">
    <citation type="submission" date="2014-04" db="EMBL/GenBank/DDBJ databases">
        <authorList>
            <consortium name="DOE Joint Genome Institute"/>
            <person name="Kuo A."/>
            <person name="Ruytinx J."/>
            <person name="Rineau F."/>
            <person name="Colpaert J."/>
            <person name="Kohler A."/>
            <person name="Nagy L.G."/>
            <person name="Floudas D."/>
            <person name="Copeland A."/>
            <person name="Barry K.W."/>
            <person name="Cichocki N."/>
            <person name="Veneault-Fourrey C."/>
            <person name="LaButti K."/>
            <person name="Lindquist E.A."/>
            <person name="Lipzen A."/>
            <person name="Lundell T."/>
            <person name="Morin E."/>
            <person name="Murat C."/>
            <person name="Sun H."/>
            <person name="Tunlid A."/>
            <person name="Henrissat B."/>
            <person name="Grigoriev I.V."/>
            <person name="Hibbett D.S."/>
            <person name="Martin F."/>
            <person name="Nordberg H.P."/>
            <person name="Cantor M.N."/>
            <person name="Hua S.X."/>
        </authorList>
    </citation>
    <scope>NUCLEOTIDE SEQUENCE [LARGE SCALE GENOMIC DNA]</scope>
    <source>
        <strain evidence="7 8">UH-Slu-Lm8-n1</strain>
    </source>
</reference>
<gene>
    <name evidence="7" type="ORF">CY34DRAFT_804314</name>
</gene>
<accession>A0A0D0BIJ8</accession>
<reference evidence="8" key="2">
    <citation type="submission" date="2015-01" db="EMBL/GenBank/DDBJ databases">
        <title>Evolutionary Origins and Diversification of the Mycorrhizal Mutualists.</title>
        <authorList>
            <consortium name="DOE Joint Genome Institute"/>
            <consortium name="Mycorrhizal Genomics Consortium"/>
            <person name="Kohler A."/>
            <person name="Kuo A."/>
            <person name="Nagy L.G."/>
            <person name="Floudas D."/>
            <person name="Copeland A."/>
            <person name="Barry K.W."/>
            <person name="Cichocki N."/>
            <person name="Veneault-Fourrey C."/>
            <person name="LaButti K."/>
            <person name="Lindquist E.A."/>
            <person name="Lipzen A."/>
            <person name="Lundell T."/>
            <person name="Morin E."/>
            <person name="Murat C."/>
            <person name="Riley R."/>
            <person name="Ohm R."/>
            <person name="Sun H."/>
            <person name="Tunlid A."/>
            <person name="Henrissat B."/>
            <person name="Grigoriev I.V."/>
            <person name="Hibbett D.S."/>
            <person name="Martin F."/>
        </authorList>
    </citation>
    <scope>NUCLEOTIDE SEQUENCE [LARGE SCALE GENOMIC DNA]</scope>
    <source>
        <strain evidence="8">UH-Slu-Lm8-n1</strain>
    </source>
</reference>
<dbReference type="InterPro" id="IPR036168">
    <property type="entry name" value="AP2_Mu_C_sf"/>
</dbReference>
<dbReference type="CDD" id="cd14837">
    <property type="entry name" value="AP3_Mu_N"/>
    <property type="match status" value="1"/>
</dbReference>
<dbReference type="STRING" id="930992.A0A0D0BIJ8"/>
<dbReference type="PANTHER" id="PTHR10529">
    <property type="entry name" value="AP COMPLEX SUBUNIT MU"/>
    <property type="match status" value="1"/>
</dbReference>
<keyword evidence="3 5" id="KW-0653">Protein transport</keyword>
<dbReference type="Gene3D" id="2.60.40.1170">
    <property type="entry name" value="Mu homology domain, subdomain B"/>
    <property type="match status" value="2"/>
</dbReference>
<evidence type="ECO:0000313" key="7">
    <source>
        <dbReference type="EMBL" id="KIK42988.1"/>
    </source>
</evidence>
<evidence type="ECO:0000256" key="4">
    <source>
        <dbReference type="ARBA" id="ARBA00023136"/>
    </source>
</evidence>
<keyword evidence="4" id="KW-0472">Membrane</keyword>
<evidence type="ECO:0000256" key="2">
    <source>
        <dbReference type="ARBA" id="ARBA00022448"/>
    </source>
</evidence>
<dbReference type="GO" id="GO:0006886">
    <property type="term" value="P:intracellular protein transport"/>
    <property type="evidence" value="ECO:0007669"/>
    <property type="project" value="UniProtKB-UniRule"/>
</dbReference>
<dbReference type="PRINTS" id="PR00314">
    <property type="entry name" value="CLATHRINADPT"/>
</dbReference>
<dbReference type="AlphaFoldDB" id="A0A0D0BIJ8"/>
<evidence type="ECO:0000313" key="8">
    <source>
        <dbReference type="Proteomes" id="UP000054485"/>
    </source>
</evidence>
<evidence type="ECO:0000256" key="1">
    <source>
        <dbReference type="ARBA" id="ARBA00004308"/>
    </source>
</evidence>
<feature type="domain" description="MHD" evidence="6">
    <location>
        <begin position="196"/>
        <end position="448"/>
    </location>
</feature>
<dbReference type="PROSITE" id="PS51072">
    <property type="entry name" value="MHD"/>
    <property type="match status" value="1"/>
</dbReference>
<dbReference type="InterPro" id="IPR050431">
    <property type="entry name" value="Adaptor_comp_med_subunit"/>
</dbReference>
<dbReference type="InterPro" id="IPR001392">
    <property type="entry name" value="Clathrin_mu"/>
</dbReference>
<dbReference type="InParanoid" id="A0A0D0BIJ8"/>
<dbReference type="GO" id="GO:0030131">
    <property type="term" value="C:clathrin adaptor complex"/>
    <property type="evidence" value="ECO:0007669"/>
    <property type="project" value="UniProtKB-UniRule"/>
</dbReference>
<sequence>MAIDGLIILDPAGRPIIQSSYTTYPAAYPLLHIEALNNALAKAPREGSVDPVIYVGELSCSSACCHVEVGGMRFVATISGDADPLIAFAFLDAFTEILQDYFGVVSVATLKDNFDIVYQLLEETLDSSGHPLTTSPNALSDIVLSPSLISKLLASVSPATPGVPSARQGGSFGSNGASGAFTSPIPWRKAGVRHNHNEILFDVVEEMRGIVGKNGTTLVSNVFGKIESNAKLSGTPDLTLTFTNPNVLTECAFHPCVRLQKWIRDNALSFVPPEGRFILADYQYKPPQSALVSNVPIPLSLKANMDMGEFGGTFALTLTSRLIKVMENLELKFYLGEDATSAQCTLSSAGSSVGSVGSADGSWSFNSRTKTLRWEILNMRSSGSWILRGSWTSKIKAPRPAHAFQISFEIPSYSFSSLKVDQLRLSSETYKMYKGVRMRSKGSIEWRW</sequence>
<comment type="similarity">
    <text evidence="5">Belongs to the adaptor complexes medium subunit family.</text>
</comment>
<dbReference type="EMBL" id="KN835224">
    <property type="protein sequence ID" value="KIK42988.1"/>
    <property type="molecule type" value="Genomic_DNA"/>
</dbReference>
<evidence type="ECO:0000259" key="6">
    <source>
        <dbReference type="PROSITE" id="PS51072"/>
    </source>
</evidence>